<keyword evidence="1" id="KW-0472">Membrane</keyword>
<evidence type="ECO:0000256" key="1">
    <source>
        <dbReference type="SAM" id="Phobius"/>
    </source>
</evidence>
<accession>A0ABT8SID7</accession>
<gene>
    <name evidence="2" type="ORF">Q2T77_38345</name>
</gene>
<evidence type="ECO:0000313" key="3">
    <source>
        <dbReference type="Proteomes" id="UP001169027"/>
    </source>
</evidence>
<sequence length="89" mass="10009">MNMQNVALALLVLASLMAGVGYAALGLRARGHLKDSASASDRSVGWLFWWSFATENYDDEGKKLCRRAQGLAIFVIALYAIWYWVLLRR</sequence>
<evidence type="ECO:0000313" key="2">
    <source>
        <dbReference type="EMBL" id="MDO1538098.1"/>
    </source>
</evidence>
<dbReference type="Proteomes" id="UP001169027">
    <property type="component" value="Unassembled WGS sequence"/>
</dbReference>
<feature type="transmembrane region" description="Helical" evidence="1">
    <location>
        <begin position="68"/>
        <end position="87"/>
    </location>
</feature>
<organism evidence="2 3">
    <name type="scientific">Variovorax ginsengisoli</name>
    <dbReference type="NCBI Taxonomy" id="363844"/>
    <lineage>
        <taxon>Bacteria</taxon>
        <taxon>Pseudomonadati</taxon>
        <taxon>Pseudomonadota</taxon>
        <taxon>Betaproteobacteria</taxon>
        <taxon>Burkholderiales</taxon>
        <taxon>Comamonadaceae</taxon>
        <taxon>Variovorax</taxon>
    </lineage>
</organism>
<protein>
    <submittedName>
        <fullName evidence="2">Uncharacterized protein</fullName>
    </submittedName>
</protein>
<keyword evidence="1" id="KW-0812">Transmembrane</keyword>
<dbReference type="RefSeq" id="WP_301816503.1">
    <property type="nucleotide sequence ID" value="NZ_JAUJZH010000066.1"/>
</dbReference>
<comment type="caution">
    <text evidence="2">The sequence shown here is derived from an EMBL/GenBank/DDBJ whole genome shotgun (WGS) entry which is preliminary data.</text>
</comment>
<keyword evidence="3" id="KW-1185">Reference proteome</keyword>
<reference evidence="2" key="1">
    <citation type="submission" date="2023-06" db="EMBL/GenBank/DDBJ databases">
        <authorList>
            <person name="Jiang Y."/>
            <person name="Liu Q."/>
        </authorList>
    </citation>
    <scope>NUCLEOTIDE SEQUENCE</scope>
    <source>
        <strain evidence="2">CGMCC 1.12090</strain>
    </source>
</reference>
<proteinExistence type="predicted"/>
<keyword evidence="1" id="KW-1133">Transmembrane helix</keyword>
<dbReference type="EMBL" id="JAUKVY010000066">
    <property type="protein sequence ID" value="MDO1538098.1"/>
    <property type="molecule type" value="Genomic_DNA"/>
</dbReference>
<name>A0ABT8SID7_9BURK</name>